<keyword evidence="5 10" id="KW-0276">Fatty acid metabolism</keyword>
<dbReference type="GO" id="GO:0009922">
    <property type="term" value="F:fatty acid elongase activity"/>
    <property type="evidence" value="ECO:0007669"/>
    <property type="project" value="UniProtKB-EC"/>
</dbReference>
<evidence type="ECO:0000256" key="3">
    <source>
        <dbReference type="ARBA" id="ARBA00022679"/>
    </source>
</evidence>
<evidence type="ECO:0000313" key="12">
    <source>
        <dbReference type="EMBL" id="CAF1207388.1"/>
    </source>
</evidence>
<dbReference type="GO" id="GO:0042761">
    <property type="term" value="P:very long-chain fatty acid biosynthetic process"/>
    <property type="evidence" value="ECO:0007669"/>
    <property type="project" value="TreeGrafter"/>
</dbReference>
<dbReference type="EMBL" id="CAJNOV010005349">
    <property type="protein sequence ID" value="CAF1207388.1"/>
    <property type="molecule type" value="Genomic_DNA"/>
</dbReference>
<dbReference type="GO" id="GO:0030148">
    <property type="term" value="P:sphingolipid biosynthetic process"/>
    <property type="evidence" value="ECO:0007669"/>
    <property type="project" value="TreeGrafter"/>
</dbReference>
<feature type="transmembrane region" description="Helical" evidence="10">
    <location>
        <begin position="165"/>
        <end position="185"/>
    </location>
</feature>
<feature type="transmembrane region" description="Helical" evidence="10">
    <location>
        <begin position="33"/>
        <end position="53"/>
    </location>
</feature>
<dbReference type="PANTHER" id="PTHR11157">
    <property type="entry name" value="FATTY ACID ACYL TRANSFERASE-RELATED"/>
    <property type="match status" value="1"/>
</dbReference>
<dbReference type="Pfam" id="PF01151">
    <property type="entry name" value="ELO"/>
    <property type="match status" value="1"/>
</dbReference>
<dbReference type="GO" id="GO:0005789">
    <property type="term" value="C:endoplasmic reticulum membrane"/>
    <property type="evidence" value="ECO:0007669"/>
    <property type="project" value="TreeGrafter"/>
</dbReference>
<dbReference type="GO" id="GO:0019367">
    <property type="term" value="P:fatty acid elongation, saturated fatty acid"/>
    <property type="evidence" value="ECO:0007669"/>
    <property type="project" value="TreeGrafter"/>
</dbReference>
<dbReference type="EMBL" id="CAJNRG010004763">
    <property type="protein sequence ID" value="CAF2068863.1"/>
    <property type="molecule type" value="Genomic_DNA"/>
</dbReference>
<gene>
    <name evidence="12" type="ORF">CJN711_LOCUS12343</name>
    <name evidence="13" type="ORF">KQP761_LOCUS30642</name>
    <name evidence="15" type="ORF">MBJ925_LOCUS15537</name>
    <name evidence="14" type="ORF">WKI299_LOCUS3771</name>
    <name evidence="16" type="ORF">XDN619_LOCUS12142</name>
</gene>
<evidence type="ECO:0000256" key="6">
    <source>
        <dbReference type="ARBA" id="ARBA00022989"/>
    </source>
</evidence>
<comment type="subcellular location">
    <subcellularLocation>
        <location evidence="1">Membrane</location>
        <topology evidence="1">Multi-pass membrane protein</topology>
    </subcellularLocation>
</comment>
<accession>A0A816M754</accession>
<evidence type="ECO:0000313" key="13">
    <source>
        <dbReference type="EMBL" id="CAF1654419.1"/>
    </source>
</evidence>
<evidence type="ECO:0000256" key="10">
    <source>
        <dbReference type="RuleBase" id="RU361115"/>
    </source>
</evidence>
<feature type="region of interest" description="Disordered" evidence="11">
    <location>
        <begin position="260"/>
        <end position="281"/>
    </location>
</feature>
<proteinExistence type="inferred from homology"/>
<dbReference type="EMBL" id="CAJNRF010000778">
    <property type="protein sequence ID" value="CAF1980799.1"/>
    <property type="molecule type" value="Genomic_DNA"/>
</dbReference>
<evidence type="ECO:0000256" key="1">
    <source>
        <dbReference type="ARBA" id="ARBA00004141"/>
    </source>
</evidence>
<keyword evidence="9 10" id="KW-0275">Fatty acid biosynthesis</keyword>
<evidence type="ECO:0000256" key="7">
    <source>
        <dbReference type="ARBA" id="ARBA00023098"/>
    </source>
</evidence>
<feature type="transmembrane region" description="Helical" evidence="10">
    <location>
        <begin position="206"/>
        <end position="225"/>
    </location>
</feature>
<dbReference type="InterPro" id="IPR002076">
    <property type="entry name" value="ELO_fam"/>
</dbReference>
<dbReference type="OrthoDB" id="434092at2759"/>
<comment type="similarity">
    <text evidence="10">Belongs to the ELO family.</text>
</comment>
<dbReference type="Proteomes" id="UP000663834">
    <property type="component" value="Unassembled WGS sequence"/>
</dbReference>
<dbReference type="GO" id="GO:0034625">
    <property type="term" value="P:fatty acid elongation, monounsaturated fatty acid"/>
    <property type="evidence" value="ECO:0007669"/>
    <property type="project" value="TreeGrafter"/>
</dbReference>
<dbReference type="EC" id="2.3.1.199" evidence="10"/>
<evidence type="ECO:0000256" key="8">
    <source>
        <dbReference type="ARBA" id="ARBA00023136"/>
    </source>
</evidence>
<evidence type="ECO:0000313" key="15">
    <source>
        <dbReference type="EMBL" id="CAF2064412.1"/>
    </source>
</evidence>
<keyword evidence="3 10" id="KW-0808">Transferase</keyword>
<keyword evidence="6 10" id="KW-1133">Transmembrane helix</keyword>
<evidence type="ECO:0000256" key="11">
    <source>
        <dbReference type="SAM" id="MobiDB-lite"/>
    </source>
</evidence>
<dbReference type="Proteomes" id="UP000663887">
    <property type="component" value="Unassembled WGS sequence"/>
</dbReference>
<evidence type="ECO:0000256" key="9">
    <source>
        <dbReference type="ARBA" id="ARBA00023160"/>
    </source>
</evidence>
<keyword evidence="8 10" id="KW-0472">Membrane</keyword>
<evidence type="ECO:0000256" key="2">
    <source>
        <dbReference type="ARBA" id="ARBA00022516"/>
    </source>
</evidence>
<dbReference type="PANTHER" id="PTHR11157:SF69">
    <property type="entry name" value="ELONGATION OF VERY LONG CHAIN FATTY ACIDS PROTEIN 7"/>
    <property type="match status" value="1"/>
</dbReference>
<evidence type="ECO:0000313" key="16">
    <source>
        <dbReference type="EMBL" id="CAF2068863.1"/>
    </source>
</evidence>
<dbReference type="AlphaFoldDB" id="A0A816M754"/>
<feature type="transmembrane region" description="Helical" evidence="10">
    <location>
        <begin position="140"/>
        <end position="159"/>
    </location>
</feature>
<keyword evidence="2 10" id="KW-0444">Lipid biosynthesis</keyword>
<keyword evidence="7 10" id="KW-0443">Lipid metabolism</keyword>
<dbReference type="Proteomes" id="UP000663824">
    <property type="component" value="Unassembled WGS sequence"/>
</dbReference>
<feature type="compositionally biased region" description="Low complexity" evidence="11">
    <location>
        <begin position="260"/>
        <end position="273"/>
    </location>
</feature>
<sequence length="281" mass="33095">METINYYTRLWQEIKQKYSDPRTSDLFMMNSPIPSTLICIGYLIAVCLGPKFMANRSPYNIRQLLLVYNVAMVALSGYLFYEFLAAGWLNGYSLGCQPVDYSRSPTAMRMVRVCYLFFLSKFIELFDTIFFIMKKNFHQVSVLHVLHHGIMPISWWFGIRFVPGGFGTFHSCINSFIHFLMYLYYGLAALSPSFRQYLFLKKSMTWMQMIQFMLVMVHTSQLFFLECDYPILFAYWIFAYAIMFLLFFANFYVQVYKNKSSSGKSKSQPIKSKTNGYKKEE</sequence>
<comment type="catalytic activity">
    <reaction evidence="10">
        <text>a very-long-chain acyl-CoA + malonyl-CoA + H(+) = a very-long-chain 3-oxoacyl-CoA + CO2 + CoA</text>
        <dbReference type="Rhea" id="RHEA:32727"/>
        <dbReference type="ChEBI" id="CHEBI:15378"/>
        <dbReference type="ChEBI" id="CHEBI:16526"/>
        <dbReference type="ChEBI" id="CHEBI:57287"/>
        <dbReference type="ChEBI" id="CHEBI:57384"/>
        <dbReference type="ChEBI" id="CHEBI:90725"/>
        <dbReference type="ChEBI" id="CHEBI:90736"/>
        <dbReference type="EC" id="2.3.1.199"/>
    </reaction>
</comment>
<name>A0A816M754_9BILA</name>
<keyword evidence="4 10" id="KW-0812">Transmembrane</keyword>
<evidence type="ECO:0000313" key="14">
    <source>
        <dbReference type="EMBL" id="CAF1980799.1"/>
    </source>
</evidence>
<dbReference type="Proteomes" id="UP000663855">
    <property type="component" value="Unassembled WGS sequence"/>
</dbReference>
<organism evidence="14 17">
    <name type="scientific">Rotaria magnacalcarata</name>
    <dbReference type="NCBI Taxonomy" id="392030"/>
    <lineage>
        <taxon>Eukaryota</taxon>
        <taxon>Metazoa</taxon>
        <taxon>Spiralia</taxon>
        <taxon>Gnathifera</taxon>
        <taxon>Rotifera</taxon>
        <taxon>Eurotatoria</taxon>
        <taxon>Bdelloidea</taxon>
        <taxon>Philodinida</taxon>
        <taxon>Philodinidae</taxon>
        <taxon>Rotaria</taxon>
    </lineage>
</organism>
<dbReference type="GO" id="GO:0034626">
    <property type="term" value="P:fatty acid elongation, polyunsaturated fatty acid"/>
    <property type="evidence" value="ECO:0007669"/>
    <property type="project" value="TreeGrafter"/>
</dbReference>
<dbReference type="EMBL" id="CAJNOW010017074">
    <property type="protein sequence ID" value="CAF1654419.1"/>
    <property type="molecule type" value="Genomic_DNA"/>
</dbReference>
<feature type="transmembrane region" description="Helical" evidence="10">
    <location>
        <begin position="109"/>
        <end position="133"/>
    </location>
</feature>
<evidence type="ECO:0000256" key="5">
    <source>
        <dbReference type="ARBA" id="ARBA00022832"/>
    </source>
</evidence>
<evidence type="ECO:0000313" key="17">
    <source>
        <dbReference type="Proteomes" id="UP000663856"/>
    </source>
</evidence>
<feature type="transmembrane region" description="Helical" evidence="10">
    <location>
        <begin position="231"/>
        <end position="253"/>
    </location>
</feature>
<dbReference type="EMBL" id="CAJNRE010007315">
    <property type="protein sequence ID" value="CAF2064412.1"/>
    <property type="molecule type" value="Genomic_DNA"/>
</dbReference>
<comment type="caution">
    <text evidence="14">The sequence shown here is derived from an EMBL/GenBank/DDBJ whole genome shotgun (WGS) entry which is preliminary data.</text>
</comment>
<evidence type="ECO:0000256" key="4">
    <source>
        <dbReference type="ARBA" id="ARBA00022692"/>
    </source>
</evidence>
<reference evidence="14" key="1">
    <citation type="submission" date="2021-02" db="EMBL/GenBank/DDBJ databases">
        <authorList>
            <person name="Nowell W R."/>
        </authorList>
    </citation>
    <scope>NUCLEOTIDE SEQUENCE</scope>
</reference>
<dbReference type="Proteomes" id="UP000663856">
    <property type="component" value="Unassembled WGS sequence"/>
</dbReference>
<protein>
    <recommendedName>
        <fullName evidence="10">Elongation of very long chain fatty acids protein</fullName>
        <ecNumber evidence="10">2.3.1.199</ecNumber>
    </recommendedName>
    <alternativeName>
        <fullName evidence="10">Very-long-chain 3-oxoacyl-CoA synthase</fullName>
    </alternativeName>
</protein>
<feature type="transmembrane region" description="Helical" evidence="10">
    <location>
        <begin position="65"/>
        <end position="89"/>
    </location>
</feature>